<dbReference type="InterPro" id="IPR002909">
    <property type="entry name" value="IPT_dom"/>
</dbReference>
<dbReference type="InterPro" id="IPR013783">
    <property type="entry name" value="Ig-like_fold"/>
</dbReference>
<dbReference type="InterPro" id="IPR052387">
    <property type="entry name" value="Fibrocystin"/>
</dbReference>
<keyword evidence="7" id="KW-1185">Reference proteome</keyword>
<reference evidence="6" key="2">
    <citation type="submission" date="2012-02" db="EMBL/GenBank/DDBJ databases">
        <title>The evolving proteome of a complex extracellular matrix, the Oikopleura house.</title>
        <authorList>
            <person name="Hosp J."/>
            <person name="Sagane Y."/>
            <person name="Danks G."/>
            <person name="Thompson E.M."/>
        </authorList>
    </citation>
    <scope>NUCLEOTIDE SEQUENCE</scope>
</reference>
<feature type="chain" id="PRO_5007653969" evidence="3">
    <location>
        <begin position="17"/>
        <end position="4522"/>
    </location>
</feature>
<feature type="domain" description="G8" evidence="4">
    <location>
        <begin position="2173"/>
        <end position="2302"/>
    </location>
</feature>
<dbReference type="SUPFAM" id="SSF52047">
    <property type="entry name" value="RNI-like"/>
    <property type="match status" value="1"/>
</dbReference>
<dbReference type="Gene3D" id="3.80.10.10">
    <property type="entry name" value="Ribonuclease Inhibitor"/>
    <property type="match status" value="1"/>
</dbReference>
<dbReference type="Pfam" id="PF01833">
    <property type="entry name" value="TIG"/>
    <property type="match status" value="6"/>
</dbReference>
<dbReference type="InterPro" id="IPR032675">
    <property type="entry name" value="LRR_dom_sf"/>
</dbReference>
<dbReference type="Pfam" id="PF10162">
    <property type="entry name" value="G8"/>
    <property type="match status" value="2"/>
</dbReference>
<name>E4XKI2_OIKDI</name>
<evidence type="ECO:0000313" key="7">
    <source>
        <dbReference type="Proteomes" id="UP000001307"/>
    </source>
</evidence>
<accession>E4XKI2</accession>
<feature type="domain" description="G8" evidence="4">
    <location>
        <begin position="3043"/>
        <end position="3212"/>
    </location>
</feature>
<dbReference type="SMART" id="SM01225">
    <property type="entry name" value="G8"/>
    <property type="match status" value="2"/>
</dbReference>
<dbReference type="Gene3D" id="2.60.40.10">
    <property type="entry name" value="Immunoglobulins"/>
    <property type="match status" value="7"/>
</dbReference>
<dbReference type="SMART" id="SM00710">
    <property type="entry name" value="PbH1"/>
    <property type="match status" value="11"/>
</dbReference>
<dbReference type="InterPro" id="IPR019316">
    <property type="entry name" value="G8_domain"/>
</dbReference>
<dbReference type="PROSITE" id="PS51484">
    <property type="entry name" value="G8"/>
    <property type="match status" value="2"/>
</dbReference>
<dbReference type="Pfam" id="PF24606">
    <property type="entry name" value="CEMIP_beta-hel"/>
    <property type="match status" value="1"/>
</dbReference>
<dbReference type="PANTHER" id="PTHR46769:SF2">
    <property type="entry name" value="FIBROCYSTIN-L ISOFORM 2 PRECURSOR-RELATED"/>
    <property type="match status" value="1"/>
</dbReference>
<organism evidence="5">
    <name type="scientific">Oikopleura dioica</name>
    <name type="common">Tunicate</name>
    <dbReference type="NCBI Taxonomy" id="34765"/>
    <lineage>
        <taxon>Eukaryota</taxon>
        <taxon>Metazoa</taxon>
        <taxon>Chordata</taxon>
        <taxon>Tunicata</taxon>
        <taxon>Appendicularia</taxon>
        <taxon>Copelata</taxon>
        <taxon>Oikopleuridae</taxon>
        <taxon>Oikopleura</taxon>
    </lineage>
</organism>
<keyword evidence="2" id="KW-0325">Glycoprotein</keyword>
<dbReference type="CDD" id="cd00603">
    <property type="entry name" value="IPT_PCSR"/>
    <property type="match status" value="5"/>
</dbReference>
<dbReference type="CDD" id="cd00102">
    <property type="entry name" value="IPT"/>
    <property type="match status" value="2"/>
</dbReference>
<dbReference type="InterPro" id="IPR006626">
    <property type="entry name" value="PbH1"/>
</dbReference>
<dbReference type="EMBL" id="FN653064">
    <property type="protein sequence ID" value="CBY24971.1"/>
    <property type="molecule type" value="Genomic_DNA"/>
</dbReference>
<feature type="signal peptide" evidence="3">
    <location>
        <begin position="1"/>
        <end position="16"/>
    </location>
</feature>
<sequence>MKSLGFWTLLVGLAKAEPRLTGLSASPAIDGINVEDLSSDRASLLGGTRITLEGSGFLPANYDKDNSDSETKAYISHPDAGCPDVPCRVIMHYTSDTDTVCVLDKAEIPGNCARGDEYKMRVIVEGIESNGRTVTFRYTPTIYNIHSNGLIIPGAPTTFWSTWIDGETVSSPRGNEDMRTAKIRDELMAQNCVPLTVQVRNTVTGQVWDQDDLINGFVTGPLDCVCKGNDLYGVICQSAGDDAVGCVDNNEVRFLCGSNVIQFKTDHDDFQFSKYPNSISGLDIDPSEEFVLQPGLYDEYGARMAECKTYWDDGGSNRAIVGHYVWSNTHFRCQLEWSGNPRIGNYNFRYVSKRGFSYSEDYFMCANGNAFNFQVRPVISSVSPAVGGSLGGTKITVAGENLDGDVEIRVGGAVCNNVQVNADGTEATCETAPALGECSAGAPVDTVNCVTLDNAAQPWVIVNNFVGDGTARFTGSGRECQSDCVSPWNGRNAMCDGPTGVGEECWVPSCEDMAQRYPGSTGFEVNYYELAGNQGSNWISYLTSPVQGDSSHLTLLATEESESSNFKLSASTGVHSNGFNSYIGVTEGFFRPYQTGYYSFVSIEADDTMTVKVSVQEQNTGCTSDLRSVITRKWHSNDKHAKYGTPAQKLHLSADTQYFVKASFAEWGGGDDFKLGFVYHGTEADKNLVHGNTGRTASTEEYIEDNYLKEVQSVFVKFTEPEKEVQEYDFLDANSAVDTSLPVFVYHCAAGDCTASDPLVINDNDATAAAVNTMRSAVCSVDGFADIEDGSYNAGEEALSGFALVEDVEPYCGTQTLELASGSTGTLFEGSVKSKKNPELCFASKGYADTITVSFDVNGVTGSESLSWLETSPNAWSFACVDTSALADAFEANNADAQAQLDDGEKVFITKITITDSQSRGDLYIDEIYVAYATASFEVTQSQRATIPGTILVSVEASWNNDILQLTLNGATDACGDSFNTLKIGNTPENAVDMTIVSKMGAGLTGDFDLSYEGMTANIQAAWLVDGNTANIEDQIQQQFGGDFVGSTVSLEGECLTGYEMTINFADSGDYSDISINGANVNSDIAFAETSQHGGPVYTVINAANWARASATPQVQLWASNIQAACTGNCDFTFDDSALPAVTAPAASVVVGDTVALDGTNFVGADLTVLVDGSPVATVIVDATQVAFTAPASAGSYSVAVLAASGSSNAVTLVVTGEVTSVSPSSATSGSPVIITGKGLAEPIVIGGVQASCSSVTDVEATCAVVSVAVGATTVDVSGASAAFEIMSRPAASCSFSSSASPSGTESVDLTCDSDIHVLTVDGVTIPVSPASTVTFTPAANDIGRSLTYDASVTQVVNPAGSPFGGNTVVLQGSGFGSDASAVSVMLGNNACDVTAVSNSEITCRAAPSSAFSLTASGSSTRTGAFEPASASVSAGTKVVIDWNIVLPSENGAAIVPTMQFTAVSDTVSLSLNAIEANQGSVFFVLTEPGTYTISSGPYDGLHTISSSIVVTDDSGEVDIAVTVGAASLDLSTAVATFDCGSETVSNGKYFVSAALGNFITDISVSGNVVTVSPAPTCGDIVVDGAACSPTAGSCSVNVKAGTYMISAANLERQTSDDACSCTFAATVTGVSPASGSKFGGTRVTIFGFNLLSDASRLSLSGLLRSENSCADNIESNSGTELVFTTCETASDSTDVTFSLDGSDIATTFDTSTADAPSFAVVSASADGTITGTISGLSILDGTYSGIGMIAGDAGVCADVAIASGSGAVSCTFGALSGNVEGSFGISEVGLSSSVTFGVSPVLSSVSPNQGGLYGGVSVTVSGDGFDVGSVVSFMSGGVDLCAGACAVTFDDNGDIVFVSPNSGVDAGPVTATISVSNSGATSGDMTFSYLGALTPKLAAGAPFEPAASTLTIDMEKGVNAVCDRNYVTIGGVQLSVFACSNVRATDQFVTVNMPDLMFGDYNVVVTNVDGGNSDGSHTYSHALTVQAYSPSSSGVAGGAPLTISGTGFDAANAAVTICGAACPIASANANEIKCTIPAGAAGSCVVELTDGVNTHTFSSQFTYDATLVAAVTGITASNPDGSPKLKLRGGTAGGTPLTIAGSGFNADIATNLVTINGADCVVTAATGSEIICETGASSATGQFDVLVDVLGVGVFTNSNFQFYYVNAWSSPATWGCSTGTFQDCEGAPKNTRDLVEIPSGVEILLDTSTAYLSVLLIRGSLIWDTEIDGIELNAEYIIIIDGVFQLGTEDEPMLNNAKITMYGHQRSIRLPIYGAKCFAARSGTVDIHGAPVSPTWTMLDVSANAGDNSITIQTPSGLTGWNVGNRIAIAPTGDKNSIVESEDHIITSITDNGDGTTTLGLQDPLAYLHLGVEFTTTRPDGRSVTLHQRAEVGLLSRNVKFEGSKNPSPWYDEIPACENFDQLDLGLHAQQNCFVDRFGDEEGSDKFGAHMLLHSVTHGKIEYMEVHHAGQAFDLGRYPVHFHNSYSQPNSYFRGLGIWQTFNRAMTMHAVNDATFEYNVAYNNMGHAFFTEDAVETGNYIQYNLAIKTKPSSSLLSVDQTPTSFWIVNTNNYVRGNHAAGSAGFGFWVNPPKRSTGSNVDSNYCPREVPVLEFSDNVAHSCGVYGMWIFEDYTPRKNNWAAECGSSAGQAGADHPMVNFHTWNNHRGCEMSMGDGVHMNDFVSANNFKAELSLKENHGTDNFADDSTSYHNSVVIGTTKAHASLPGCTSFGMETPWKTGSFMVHGIKFINFNEAEKASDSCYGIDYCYSSYPFDCGRISLWSGVDWDNSDRKGHFDWEFETVLWDLDGSLSGTGVPNSKVTPNSNLYDDCSPTAEAGWNLGFDASVCTPNQDFLRVSIEDILPESLNSITMNVNNKNSNAPDDITAQVPWREKRGQAGRAWMFLAPSEVVNEIWWEGSYQMPNVTFGLRTHYDKYDVNTILKLNLRNQPDYVELADGAALQTVPVPGVANQTQNYGWFIDDQSDLWINLVQHSGNDYSEFGWHEKKKFEMYKCYWPNCEIPNFDDPAPPAEVVTCFWSSPDCWPTGVVPGLDAANKENITIVHDRHVILDVANIYVDELYIEGTLEVDPASATDFNLEFHNMLINSAHGGINTFSVEQEIAVIEGQARTVNEDSKPEWQFGRLIVGTEDAPFPCDKSFTFTFAGAIGSEDRHGYGAGSDSVPLGNKTIASLGRLSLVGCEVPKNYFRLAATSQIGGNTLSLTAEPTGWKVGDSIFVTGTTWSDVEAESLTITDITGTVITVAETFAFQHLGTADTDEGFGFKQAAEVGLLSKNIKIDGTSGSEGEKYGGRVLVTGAPFGEIYRQGHATIANVEFVGMGQYAMPSLWDPRHALALYGVNGQGQSRDTSVHAETGNEYQPAGYEIGATYVRGCSFHHNYGVALSANYAPNVELSENNVFMAVDNGIAVGNSFDVTINNNLVSSVVENWYYQDQYLNMHNFDIDGKYMPAGISAWEEVTFTSFKRNAVYGVQGPAYEYAGEACTVDEVGATASAASIAENNYAHGSIYGIKNLFAPVDSTCTKFAGFRISRIMSHGVFAIVDAEHTVVDNVDIQDTVVGVHIISYKPMALSHVASDDTVTFKNSIVNAVTDAFSAADKGNCADWSSTDGILEWVESGKNHMENMIYTRRSFEDVDAGTKEQGNKGFVFSIFQGQKHKFPHKALDIQTDNLSIYGTNYVHNVRFVNFQKEDTCGKSHIAITNMKSAHDHQHQIMASDIKWSGTSSALSKFFLNQPQLKWINPSECVDMDCDGPKKAMLVDVDGSFTGSNERSTLMGIAELGFGDNGPRGLGYFRVPAPMLTNLDGTNIPTTTFAANHGVFKSDCNLKQANNYWQCGAGDKYMQVVFESMDVDTETRRLGPITYVNNPGSADAHVDIVNGVMDVSCCAGYSCQLRISTHPMIMSCGKTYELGTAGTISKHFRLHSNREDASCKTVLKIYTMRQNRQDVLLDGTLVLPTNGFFEADGSVGYSIADASHIPTIADDVGTNFFDRSAQILYVVHGGSSVIDVVVAKSLIVEFQSTAIELTNDQLYDSPNLINYLAALLGIDQSQIKVVNVVREGGRRRRSDDVREFTGARYRRQSDGVKLVLEILPEAVDLQTTYNEESYETSTGEKKTEVIENMASTIVKTVINNEVDPALALDQYVATTEIVEPSKPECYDGADDLAAFEDPLFVAGDSCSLAGQLGVEPDQLSTVIDVSKLQTYEETQEDEIQELEDAESETAYRPPTQWSKKLFVASGTVNELLAPPPTFELLDAVNDVCETIQYRAEVTIKSATNPAQAFGTGSVTIVESNENNQFVFDELHFDADGDVELEFNLIEPSSSGLPSYSASVVTIESKNGVLCQNASCTEQACNFSQDKIECIDTNFGTSTSMLLESMQNMTASELGDIKWLVINQNDGINKDDLVSIMALLVNLERLSLNSNNMWELDADTFNVHTVLKSISLHNNNFLCLNGALDTLIDMNILQRLRLTGNSEIIDNQGGEIRYRGHSELMQFKDISDELVCV</sequence>
<evidence type="ECO:0000256" key="2">
    <source>
        <dbReference type="ARBA" id="ARBA00023180"/>
    </source>
</evidence>
<dbReference type="OrthoDB" id="9364693at2759"/>
<dbReference type="PANTHER" id="PTHR46769">
    <property type="entry name" value="POLYCYSTIC KIDNEY AND HEPATIC DISEASE 1 (AUTOSOMAL RECESSIVE)-LIKE 1"/>
    <property type="match status" value="1"/>
</dbReference>
<dbReference type="InParanoid" id="E4XKI2"/>
<keyword evidence="1 3" id="KW-0732">Signal</keyword>
<dbReference type="InterPro" id="IPR014756">
    <property type="entry name" value="Ig_E-set"/>
</dbReference>
<evidence type="ECO:0000259" key="4">
    <source>
        <dbReference type="PROSITE" id="PS51484"/>
    </source>
</evidence>
<proteinExistence type="predicted"/>
<evidence type="ECO:0000313" key="6">
    <source>
        <dbReference type="EMBL" id="CCG00922.1"/>
    </source>
</evidence>
<evidence type="ECO:0000313" key="5">
    <source>
        <dbReference type="EMBL" id="CBY24971.1"/>
    </source>
</evidence>
<dbReference type="EMBL" id="HE663411">
    <property type="protein sequence ID" value="CCG00922.1"/>
    <property type="molecule type" value="Genomic_DNA"/>
</dbReference>
<dbReference type="Gene3D" id="2.60.120.1560">
    <property type="match status" value="1"/>
</dbReference>
<dbReference type="SUPFAM" id="SSF81296">
    <property type="entry name" value="E set domains"/>
    <property type="match status" value="7"/>
</dbReference>
<protein>
    <submittedName>
        <fullName evidence="6">Oikosin 14</fullName>
    </submittedName>
</protein>
<dbReference type="Proteomes" id="UP000001307">
    <property type="component" value="Unassembled WGS sequence"/>
</dbReference>
<dbReference type="InterPro" id="IPR055401">
    <property type="entry name" value="CEMIP_beta-hel_dom"/>
</dbReference>
<evidence type="ECO:0000256" key="1">
    <source>
        <dbReference type="ARBA" id="ARBA00022729"/>
    </source>
</evidence>
<reference evidence="5" key="1">
    <citation type="journal article" date="2010" name="Science">
        <title>Plasticity of animal genome architecture unmasked by rapid evolution of a pelagic tunicate.</title>
        <authorList>
            <person name="Denoeud F."/>
            <person name="Henriet S."/>
            <person name="Mungpakdee S."/>
            <person name="Aury J.M."/>
            <person name="Da Silva C."/>
            <person name="Brinkmann H."/>
            <person name="Mikhaleva J."/>
            <person name="Olsen L.C."/>
            <person name="Jubin C."/>
            <person name="Canestro C."/>
            <person name="Bouquet J.M."/>
            <person name="Danks G."/>
            <person name="Poulain J."/>
            <person name="Campsteijn C."/>
            <person name="Adamski M."/>
            <person name="Cross I."/>
            <person name="Yadetie F."/>
            <person name="Muffato M."/>
            <person name="Louis A."/>
            <person name="Butcher S."/>
            <person name="Tsagkogeorga G."/>
            <person name="Konrad A."/>
            <person name="Singh S."/>
            <person name="Jensen M.F."/>
            <person name="Cong E.H."/>
            <person name="Eikeseth-Otteraa H."/>
            <person name="Noel B."/>
            <person name="Anthouard V."/>
            <person name="Porcel B.M."/>
            <person name="Kachouri-Lafond R."/>
            <person name="Nishino A."/>
            <person name="Ugolini M."/>
            <person name="Chourrout P."/>
            <person name="Nishida H."/>
            <person name="Aasland R."/>
            <person name="Huzurbazar S."/>
            <person name="Westhof E."/>
            <person name="Delsuc F."/>
            <person name="Lehrach H."/>
            <person name="Reinhardt R."/>
            <person name="Weissenbach J."/>
            <person name="Roy S.W."/>
            <person name="Artiguenave F."/>
            <person name="Postlethwait J.H."/>
            <person name="Manak J.R."/>
            <person name="Thompson E.M."/>
            <person name="Jaillon O."/>
            <person name="Du Pasquier L."/>
            <person name="Boudinot P."/>
            <person name="Liberles D.A."/>
            <person name="Volff J.N."/>
            <person name="Philippe H."/>
            <person name="Lenhard B."/>
            <person name="Roest Crollius H."/>
            <person name="Wincker P."/>
            <person name="Chourrout D."/>
        </authorList>
    </citation>
    <scope>NUCLEOTIDE SEQUENCE [LARGE SCALE GENOMIC DNA]</scope>
</reference>
<dbReference type="SMART" id="SM00429">
    <property type="entry name" value="IPT"/>
    <property type="match status" value="7"/>
</dbReference>
<evidence type="ECO:0000256" key="3">
    <source>
        <dbReference type="SAM" id="SignalP"/>
    </source>
</evidence>
<gene>
    <name evidence="6" type="primary">oik14</name>
    <name evidence="5" type="ORF">GSOID_T00013146001</name>
</gene>